<evidence type="ECO:0000256" key="6">
    <source>
        <dbReference type="ARBA" id="ARBA00023136"/>
    </source>
</evidence>
<accession>A0ABV2Z0F6</accession>
<reference evidence="9 10" key="1">
    <citation type="submission" date="2024-06" db="EMBL/GenBank/DDBJ databases">
        <title>The Natural Products Discovery Center: Release of the First 8490 Sequenced Strains for Exploring Actinobacteria Biosynthetic Diversity.</title>
        <authorList>
            <person name="Kalkreuter E."/>
            <person name="Kautsar S.A."/>
            <person name="Yang D."/>
            <person name="Bader C.D."/>
            <person name="Teijaro C.N."/>
            <person name="Fluegel L."/>
            <person name="Davis C.M."/>
            <person name="Simpson J.R."/>
            <person name="Lauterbach L."/>
            <person name="Steele A.D."/>
            <person name="Gui C."/>
            <person name="Meng S."/>
            <person name="Li G."/>
            <person name="Viehrig K."/>
            <person name="Ye F."/>
            <person name="Su P."/>
            <person name="Kiefer A.F."/>
            <person name="Nichols A."/>
            <person name="Cepeda A.J."/>
            <person name="Yan W."/>
            <person name="Fan B."/>
            <person name="Jiang Y."/>
            <person name="Adhikari A."/>
            <person name="Zheng C.-J."/>
            <person name="Schuster L."/>
            <person name="Cowan T.M."/>
            <person name="Smanski M.J."/>
            <person name="Chevrette M.G."/>
            <person name="De Carvalho L.P.S."/>
            <person name="Shen B."/>
        </authorList>
    </citation>
    <scope>NUCLEOTIDE SEQUENCE [LARGE SCALE GENOMIC DNA]</scope>
    <source>
        <strain evidence="9 10">NPDC033039</strain>
    </source>
</reference>
<dbReference type="InterPro" id="IPR018383">
    <property type="entry name" value="UPF0324_pro"/>
</dbReference>
<keyword evidence="10" id="KW-1185">Reference proteome</keyword>
<keyword evidence="4 8" id="KW-0812">Transmembrane</keyword>
<keyword evidence="3" id="KW-1003">Cell membrane</keyword>
<dbReference type="RefSeq" id="WP_078654261.1">
    <property type="nucleotide sequence ID" value="NZ_JBEZVI010000011.1"/>
</dbReference>
<name>A0ABV2Z0F6_9ACTN</name>
<evidence type="ECO:0000256" key="7">
    <source>
        <dbReference type="SAM" id="MobiDB-lite"/>
    </source>
</evidence>
<keyword evidence="5 8" id="KW-1133">Transmembrane helix</keyword>
<evidence type="ECO:0000256" key="5">
    <source>
        <dbReference type="ARBA" id="ARBA00022989"/>
    </source>
</evidence>
<dbReference type="PANTHER" id="PTHR30106:SF2">
    <property type="entry name" value="UPF0324 INNER MEMBRANE PROTEIN YEIH"/>
    <property type="match status" value="1"/>
</dbReference>
<evidence type="ECO:0000256" key="1">
    <source>
        <dbReference type="ARBA" id="ARBA00004651"/>
    </source>
</evidence>
<feature type="compositionally biased region" description="Low complexity" evidence="7">
    <location>
        <begin position="27"/>
        <end position="37"/>
    </location>
</feature>
<keyword evidence="6 8" id="KW-0472">Membrane</keyword>
<feature type="transmembrane region" description="Helical" evidence="8">
    <location>
        <begin position="357"/>
        <end position="378"/>
    </location>
</feature>
<sequence>MPSLDGTARPDRRSDPEPAATPHLPTAGDAPAESAAPPSAPPPAPGDGSGDGPGWLAHHGPGLAVVVVGVAVSYGLNRLVPAVSALTIAVLLGALARNTGLLGDRVLPGAKLATKKLLRIGVVLLGLQLALSQVLQLDPGVLLVVAVTVAGTFAGTVWLGRRMGVRPGTTLLVATGFSICGASAAAAMDAVSDSDEEDLATGVALVTIFGSLAIVLLPLLQHPLGLSDTSFGVWSGASVHEVAQVVATASVAGPAALAVATVVKLTRVVLLAPLIAGYSIVRRRKGTADATGKRPPLVPLFVLGFIAMVAVRSSGVLPAAVLTAAQTLTTLLLAGALFGLGTSVHLMSLIRTGARPVALGAGSTVLAGALSLAGILAFT</sequence>
<feature type="transmembrane region" description="Helical" evidence="8">
    <location>
        <begin position="328"/>
        <end position="350"/>
    </location>
</feature>
<evidence type="ECO:0000256" key="4">
    <source>
        <dbReference type="ARBA" id="ARBA00022692"/>
    </source>
</evidence>
<evidence type="ECO:0000256" key="3">
    <source>
        <dbReference type="ARBA" id="ARBA00022475"/>
    </source>
</evidence>
<dbReference type="Proteomes" id="UP001550853">
    <property type="component" value="Unassembled WGS sequence"/>
</dbReference>
<comment type="subcellular location">
    <subcellularLocation>
        <location evidence="1">Cell membrane</location>
        <topology evidence="1">Multi-pass membrane protein</topology>
    </subcellularLocation>
</comment>
<dbReference type="PANTHER" id="PTHR30106">
    <property type="entry name" value="INNER MEMBRANE PROTEIN YEIH-RELATED"/>
    <property type="match status" value="1"/>
</dbReference>
<comment type="caution">
    <text evidence="9">The sequence shown here is derived from an EMBL/GenBank/DDBJ whole genome shotgun (WGS) entry which is preliminary data.</text>
</comment>
<dbReference type="Pfam" id="PF03601">
    <property type="entry name" value="Cons_hypoth698"/>
    <property type="match status" value="1"/>
</dbReference>
<gene>
    <name evidence="9" type="ORF">AB0E61_15365</name>
</gene>
<comment type="similarity">
    <text evidence="2">Belongs to the UPF0324 family.</text>
</comment>
<evidence type="ECO:0000313" key="10">
    <source>
        <dbReference type="Proteomes" id="UP001550853"/>
    </source>
</evidence>
<feature type="transmembrane region" description="Helical" evidence="8">
    <location>
        <begin position="200"/>
        <end position="219"/>
    </location>
</feature>
<feature type="transmembrane region" description="Helical" evidence="8">
    <location>
        <begin position="255"/>
        <end position="276"/>
    </location>
</feature>
<feature type="region of interest" description="Disordered" evidence="7">
    <location>
        <begin position="1"/>
        <end position="55"/>
    </location>
</feature>
<dbReference type="EMBL" id="JBEZVI010000011">
    <property type="protein sequence ID" value="MEU3711463.1"/>
    <property type="molecule type" value="Genomic_DNA"/>
</dbReference>
<evidence type="ECO:0000256" key="2">
    <source>
        <dbReference type="ARBA" id="ARBA00007977"/>
    </source>
</evidence>
<feature type="transmembrane region" description="Helical" evidence="8">
    <location>
        <begin position="141"/>
        <end position="159"/>
    </location>
</feature>
<feature type="transmembrane region" description="Helical" evidence="8">
    <location>
        <begin position="297"/>
        <end position="322"/>
    </location>
</feature>
<evidence type="ECO:0000256" key="8">
    <source>
        <dbReference type="SAM" id="Phobius"/>
    </source>
</evidence>
<evidence type="ECO:0000313" key="9">
    <source>
        <dbReference type="EMBL" id="MEU3711463.1"/>
    </source>
</evidence>
<feature type="transmembrane region" description="Helical" evidence="8">
    <location>
        <begin position="117"/>
        <end position="135"/>
    </location>
</feature>
<protein>
    <submittedName>
        <fullName evidence="9">Sulfate exporter family transporter</fullName>
    </submittedName>
</protein>
<feature type="transmembrane region" description="Helical" evidence="8">
    <location>
        <begin position="79"/>
        <end position="96"/>
    </location>
</feature>
<feature type="transmembrane region" description="Helical" evidence="8">
    <location>
        <begin position="171"/>
        <end position="188"/>
    </location>
</feature>
<organism evidence="9 10">
    <name type="scientific">Streptomyces catenulae</name>
    <dbReference type="NCBI Taxonomy" id="66875"/>
    <lineage>
        <taxon>Bacteria</taxon>
        <taxon>Bacillati</taxon>
        <taxon>Actinomycetota</taxon>
        <taxon>Actinomycetes</taxon>
        <taxon>Kitasatosporales</taxon>
        <taxon>Streptomycetaceae</taxon>
        <taxon>Streptomyces</taxon>
    </lineage>
</organism>
<proteinExistence type="inferred from homology"/>